<feature type="region of interest" description="Disordered" evidence="1">
    <location>
        <begin position="247"/>
        <end position="282"/>
    </location>
</feature>
<evidence type="ECO:0000313" key="2">
    <source>
        <dbReference type="EMBL" id="PPQ84789.1"/>
    </source>
</evidence>
<reference evidence="2 3" key="1">
    <citation type="journal article" date="2018" name="Evol. Lett.">
        <title>Horizontal gene cluster transfer increased hallucinogenic mushroom diversity.</title>
        <authorList>
            <person name="Reynolds H.T."/>
            <person name="Vijayakumar V."/>
            <person name="Gluck-Thaler E."/>
            <person name="Korotkin H.B."/>
            <person name="Matheny P.B."/>
            <person name="Slot J.C."/>
        </authorList>
    </citation>
    <scope>NUCLEOTIDE SEQUENCE [LARGE SCALE GENOMIC DNA]</scope>
    <source>
        <strain evidence="2 3">SRW20</strain>
    </source>
</reference>
<gene>
    <name evidence="2" type="ORF">CVT26_011337</name>
</gene>
<feature type="region of interest" description="Disordered" evidence="1">
    <location>
        <begin position="422"/>
        <end position="443"/>
    </location>
</feature>
<proteinExistence type="predicted"/>
<evidence type="ECO:0000256" key="1">
    <source>
        <dbReference type="SAM" id="MobiDB-lite"/>
    </source>
</evidence>
<organism evidence="2 3">
    <name type="scientific">Gymnopilus dilepis</name>
    <dbReference type="NCBI Taxonomy" id="231916"/>
    <lineage>
        <taxon>Eukaryota</taxon>
        <taxon>Fungi</taxon>
        <taxon>Dikarya</taxon>
        <taxon>Basidiomycota</taxon>
        <taxon>Agaricomycotina</taxon>
        <taxon>Agaricomycetes</taxon>
        <taxon>Agaricomycetidae</taxon>
        <taxon>Agaricales</taxon>
        <taxon>Agaricineae</taxon>
        <taxon>Hymenogastraceae</taxon>
        <taxon>Gymnopilus</taxon>
    </lineage>
</organism>
<protein>
    <submittedName>
        <fullName evidence="2">Uncharacterized protein</fullName>
    </submittedName>
</protein>
<sequence>PEVVEIPRPRTCARFPHSAPASSQHSRHQNLSPPPSGYPTSAALASAMPKAPFTQRPVQVGEEALQLLIDSQKSASAAEVEAAALATGALATGVVEDERQVVEKKEEEEGETKPGQELKTVEVEAALAPVAEVLAMTEPVEPAQEVMAEEVKVDEAALRPEVVAEIVEPAKEEVKGRRGYNSSSGRSYTCRSKFLSTKEDTQVEAGPAPEVVVLAEVVESAKEEGQVDEAVPAPESADIVEAVEPTKEEVAGEAEVVADDVEPAKEEKAEEVEVEEEEEVKEAALAPGIVETVKEEEAEEVKVDEAPVQEVKIAEAAPAPGSAAVAEVVESTHKKVEVIAALEAGEVVEPLKEEEAEAVAGKGAVPGAIAEVVESVEEEVVGEAKSKELVLKLKSLLRPSSLEPVKEEEVLEEAALASAVVEPLEEEKPEVAKDDEGTPAPEVLAEVAGLI</sequence>
<keyword evidence="3" id="KW-1185">Reference proteome</keyword>
<dbReference type="AlphaFoldDB" id="A0A409X243"/>
<feature type="compositionally biased region" description="Acidic residues" evidence="1">
    <location>
        <begin position="269"/>
        <end position="280"/>
    </location>
</feature>
<dbReference type="InParanoid" id="A0A409X243"/>
<dbReference type="Proteomes" id="UP000284706">
    <property type="component" value="Unassembled WGS sequence"/>
</dbReference>
<dbReference type="EMBL" id="NHYE01004406">
    <property type="protein sequence ID" value="PPQ84789.1"/>
    <property type="molecule type" value="Genomic_DNA"/>
</dbReference>
<accession>A0A409X243</accession>
<comment type="caution">
    <text evidence="2">The sequence shown here is derived from an EMBL/GenBank/DDBJ whole genome shotgun (WGS) entry which is preliminary data.</text>
</comment>
<feature type="region of interest" description="Disordered" evidence="1">
    <location>
        <begin position="1"/>
        <end position="43"/>
    </location>
</feature>
<evidence type="ECO:0000313" key="3">
    <source>
        <dbReference type="Proteomes" id="UP000284706"/>
    </source>
</evidence>
<name>A0A409X243_9AGAR</name>
<feature type="non-terminal residue" evidence="2">
    <location>
        <position position="1"/>
    </location>
</feature>